<evidence type="ECO:0000256" key="1">
    <source>
        <dbReference type="SAM" id="Phobius"/>
    </source>
</evidence>
<evidence type="ECO:0000259" key="2">
    <source>
        <dbReference type="Pfam" id="PF00892"/>
    </source>
</evidence>
<dbReference type="Pfam" id="PF00892">
    <property type="entry name" value="EamA"/>
    <property type="match status" value="1"/>
</dbReference>
<dbReference type="Gene3D" id="1.10.3730.20">
    <property type="match status" value="1"/>
</dbReference>
<feature type="transmembrane region" description="Helical" evidence="1">
    <location>
        <begin position="36"/>
        <end position="55"/>
    </location>
</feature>
<dbReference type="AlphaFoldDB" id="A0A7C4JQR7"/>
<feature type="transmembrane region" description="Helical" evidence="1">
    <location>
        <begin position="122"/>
        <end position="139"/>
    </location>
</feature>
<reference evidence="3" key="1">
    <citation type="journal article" date="2020" name="mSystems">
        <title>Genome- and Community-Level Interaction Insights into Carbon Utilization and Element Cycling Functions of Hydrothermarchaeota in Hydrothermal Sediment.</title>
        <authorList>
            <person name="Zhou Z."/>
            <person name="Liu Y."/>
            <person name="Xu W."/>
            <person name="Pan J."/>
            <person name="Luo Z.H."/>
            <person name="Li M."/>
        </authorList>
    </citation>
    <scope>NUCLEOTIDE SEQUENCE [LARGE SCALE GENOMIC DNA]</scope>
    <source>
        <strain evidence="3">SpSt-6</strain>
    </source>
</reference>
<keyword evidence="1" id="KW-0812">Transmembrane</keyword>
<proteinExistence type="predicted"/>
<comment type="caution">
    <text evidence="3">The sequence shown here is derived from an EMBL/GenBank/DDBJ whole genome shotgun (WGS) entry which is preliminary data.</text>
</comment>
<gene>
    <name evidence="3" type="ORF">ENT66_01040</name>
</gene>
<accession>A0A7C4JQR7</accession>
<keyword evidence="1" id="KW-0472">Membrane</keyword>
<keyword evidence="1" id="KW-1133">Transmembrane helix</keyword>
<dbReference type="InterPro" id="IPR037185">
    <property type="entry name" value="EmrE-like"/>
</dbReference>
<feature type="transmembrane region" description="Helical" evidence="1">
    <location>
        <begin position="67"/>
        <end position="88"/>
    </location>
</feature>
<dbReference type="InterPro" id="IPR000620">
    <property type="entry name" value="EamA_dom"/>
</dbReference>
<name>A0A7C4JQR7_9BACT</name>
<feature type="domain" description="EamA" evidence="2">
    <location>
        <begin position="5"/>
        <end position="139"/>
    </location>
</feature>
<sequence>MEKKVLILWLLTILFWGVSPVIEKIGLRSVEPLLALFIRTSAALLAISLTLFLSPSISLSSLNFKNVGILSLSGILAGFLGMLTYFSLLKAKNASQIVPLTSTYPLVATLLAVLFLKEELNFYKILGTTFVVIGIYLLFKS</sequence>
<dbReference type="PANTHER" id="PTHR22911">
    <property type="entry name" value="ACYL-MALONYL CONDENSING ENZYME-RELATED"/>
    <property type="match status" value="1"/>
</dbReference>
<evidence type="ECO:0000313" key="3">
    <source>
        <dbReference type="EMBL" id="HGQ85010.1"/>
    </source>
</evidence>
<dbReference type="SUPFAM" id="SSF103481">
    <property type="entry name" value="Multidrug resistance efflux transporter EmrE"/>
    <property type="match status" value="1"/>
</dbReference>
<feature type="transmembrane region" description="Helical" evidence="1">
    <location>
        <begin position="94"/>
        <end position="115"/>
    </location>
</feature>
<dbReference type="GO" id="GO:0016020">
    <property type="term" value="C:membrane"/>
    <property type="evidence" value="ECO:0007669"/>
    <property type="project" value="InterPro"/>
</dbReference>
<protein>
    <recommendedName>
        <fullName evidence="2">EamA domain-containing protein</fullName>
    </recommendedName>
</protein>
<organism evidence="3">
    <name type="scientific">Thermodesulfobacterium geofontis</name>
    <dbReference type="NCBI Taxonomy" id="1295609"/>
    <lineage>
        <taxon>Bacteria</taxon>
        <taxon>Pseudomonadati</taxon>
        <taxon>Thermodesulfobacteriota</taxon>
        <taxon>Thermodesulfobacteria</taxon>
        <taxon>Thermodesulfobacteriales</taxon>
        <taxon>Thermodesulfobacteriaceae</taxon>
        <taxon>Thermodesulfobacterium</taxon>
    </lineage>
</organism>
<dbReference type="PANTHER" id="PTHR22911:SF137">
    <property type="entry name" value="SOLUTE CARRIER FAMILY 35 MEMBER G2-RELATED"/>
    <property type="match status" value="1"/>
</dbReference>
<dbReference type="EMBL" id="DSZN01000015">
    <property type="protein sequence ID" value="HGQ85010.1"/>
    <property type="molecule type" value="Genomic_DNA"/>
</dbReference>